<dbReference type="InterPro" id="IPR035965">
    <property type="entry name" value="PAS-like_dom_sf"/>
</dbReference>
<organism evidence="2 3">
    <name type="scientific">Fibrobacter intestinalis</name>
    <dbReference type="NCBI Taxonomy" id="28122"/>
    <lineage>
        <taxon>Bacteria</taxon>
        <taxon>Pseudomonadati</taxon>
        <taxon>Fibrobacterota</taxon>
        <taxon>Fibrobacteria</taxon>
        <taxon>Fibrobacterales</taxon>
        <taxon>Fibrobacteraceae</taxon>
        <taxon>Fibrobacter</taxon>
    </lineage>
</organism>
<dbReference type="Proteomes" id="UP000184275">
    <property type="component" value="Unassembled WGS sequence"/>
</dbReference>
<keyword evidence="3" id="KW-1185">Reference proteome</keyword>
<evidence type="ECO:0000259" key="1">
    <source>
        <dbReference type="Pfam" id="PF13426"/>
    </source>
</evidence>
<dbReference type="EMBL" id="FRAW01000007">
    <property type="protein sequence ID" value="SHK47049.1"/>
    <property type="molecule type" value="Genomic_DNA"/>
</dbReference>
<feature type="domain" description="PAS" evidence="1">
    <location>
        <begin position="7"/>
        <end position="90"/>
    </location>
</feature>
<sequence>MKSEKSAFCEINVHGRLLAANQKFCSLFGYKAQEVEWHYIRDIFRYSKDWTAFIHKATSKAAHYIVRLKNRKGRSFMASISRDAIEINGRIVYRNTFQKIKDSAENPAKDCSLTEQELYEPQASIAL</sequence>
<evidence type="ECO:0000313" key="3">
    <source>
        <dbReference type="Proteomes" id="UP000184275"/>
    </source>
</evidence>
<dbReference type="InterPro" id="IPR000014">
    <property type="entry name" value="PAS"/>
</dbReference>
<dbReference type="AlphaFoldDB" id="A0A1M6SQY0"/>
<accession>A0A1M6SQY0</accession>
<evidence type="ECO:0000313" key="2">
    <source>
        <dbReference type="EMBL" id="SHK47049.1"/>
    </source>
</evidence>
<dbReference type="RefSeq" id="WP_073303170.1">
    <property type="nucleotide sequence ID" value="NZ_FRAW01000007.1"/>
</dbReference>
<reference evidence="3" key="1">
    <citation type="submission" date="2016-11" db="EMBL/GenBank/DDBJ databases">
        <authorList>
            <person name="Varghese N."/>
            <person name="Submissions S."/>
        </authorList>
    </citation>
    <scope>NUCLEOTIDE SEQUENCE [LARGE SCALE GENOMIC DNA]</scope>
    <source>
        <strain evidence="3">UWOS</strain>
    </source>
</reference>
<dbReference type="NCBIfam" id="TIGR00229">
    <property type="entry name" value="sensory_box"/>
    <property type="match status" value="1"/>
</dbReference>
<dbReference type="SUPFAM" id="SSF55785">
    <property type="entry name" value="PYP-like sensor domain (PAS domain)"/>
    <property type="match status" value="1"/>
</dbReference>
<gene>
    <name evidence="2" type="ORF">SAMN05720469_10722</name>
</gene>
<dbReference type="Gene3D" id="3.30.450.20">
    <property type="entry name" value="PAS domain"/>
    <property type="match status" value="1"/>
</dbReference>
<protein>
    <submittedName>
        <fullName evidence="2">PAS domain S-box-containing protein</fullName>
    </submittedName>
</protein>
<proteinExistence type="predicted"/>
<dbReference type="Pfam" id="PF13426">
    <property type="entry name" value="PAS_9"/>
    <property type="match status" value="1"/>
</dbReference>
<dbReference type="CDD" id="cd00130">
    <property type="entry name" value="PAS"/>
    <property type="match status" value="1"/>
</dbReference>
<name>A0A1M6SQY0_9BACT</name>